<gene>
    <name evidence="1" type="ORF">GMARGA_LOCUS39244</name>
</gene>
<evidence type="ECO:0000313" key="1">
    <source>
        <dbReference type="EMBL" id="CAG8848571.1"/>
    </source>
</evidence>
<dbReference type="EMBL" id="CAJVQB010092635">
    <property type="protein sequence ID" value="CAG8848571.1"/>
    <property type="molecule type" value="Genomic_DNA"/>
</dbReference>
<sequence length="89" mass="10437">SEKLNIDKLMQIDINIDNFIIFAISNDEIHINNEEIIYGISESIKKASYRNIKDILKYMILFYTEEDRLNSSNSLIMLQISGDDRNVKH</sequence>
<organism evidence="1 2">
    <name type="scientific">Gigaspora margarita</name>
    <dbReference type="NCBI Taxonomy" id="4874"/>
    <lineage>
        <taxon>Eukaryota</taxon>
        <taxon>Fungi</taxon>
        <taxon>Fungi incertae sedis</taxon>
        <taxon>Mucoromycota</taxon>
        <taxon>Glomeromycotina</taxon>
        <taxon>Glomeromycetes</taxon>
        <taxon>Diversisporales</taxon>
        <taxon>Gigasporaceae</taxon>
        <taxon>Gigaspora</taxon>
    </lineage>
</organism>
<evidence type="ECO:0000313" key="2">
    <source>
        <dbReference type="Proteomes" id="UP000789901"/>
    </source>
</evidence>
<protein>
    <submittedName>
        <fullName evidence="1">24154_t:CDS:1</fullName>
    </submittedName>
</protein>
<dbReference type="Proteomes" id="UP000789901">
    <property type="component" value="Unassembled WGS sequence"/>
</dbReference>
<reference evidence="1 2" key="1">
    <citation type="submission" date="2021-06" db="EMBL/GenBank/DDBJ databases">
        <authorList>
            <person name="Kallberg Y."/>
            <person name="Tangrot J."/>
            <person name="Rosling A."/>
        </authorList>
    </citation>
    <scope>NUCLEOTIDE SEQUENCE [LARGE SCALE GENOMIC DNA]</scope>
    <source>
        <strain evidence="1 2">120-4 pot B 10/14</strain>
    </source>
</reference>
<accession>A0ABN7X7N5</accession>
<comment type="caution">
    <text evidence="1">The sequence shown here is derived from an EMBL/GenBank/DDBJ whole genome shotgun (WGS) entry which is preliminary data.</text>
</comment>
<name>A0ABN7X7N5_GIGMA</name>
<keyword evidence="2" id="KW-1185">Reference proteome</keyword>
<proteinExistence type="predicted"/>
<feature type="non-terminal residue" evidence="1">
    <location>
        <position position="1"/>
    </location>
</feature>